<evidence type="ECO:0000256" key="1">
    <source>
        <dbReference type="SAM" id="Phobius"/>
    </source>
</evidence>
<keyword evidence="1" id="KW-0472">Membrane</keyword>
<dbReference type="AlphaFoldDB" id="A0A3M7Q8H4"/>
<dbReference type="EMBL" id="REGN01007113">
    <property type="protein sequence ID" value="RNA07245.1"/>
    <property type="molecule type" value="Genomic_DNA"/>
</dbReference>
<keyword evidence="1" id="KW-0812">Transmembrane</keyword>
<feature type="transmembrane region" description="Helical" evidence="1">
    <location>
        <begin position="28"/>
        <end position="47"/>
    </location>
</feature>
<gene>
    <name evidence="2" type="ORF">BpHYR1_053681</name>
</gene>
<protein>
    <submittedName>
        <fullName evidence="2">Uncharacterized protein</fullName>
    </submittedName>
</protein>
<name>A0A3M7Q8H4_BRAPC</name>
<evidence type="ECO:0000313" key="3">
    <source>
        <dbReference type="Proteomes" id="UP000276133"/>
    </source>
</evidence>
<sequence>MLRINNKKIEFSFDIQITRELENAIYRYYIQGYFSMFSLFVFFNTAFKNFYGRAISFKRFENRIVLAYTL</sequence>
<reference evidence="2 3" key="1">
    <citation type="journal article" date="2018" name="Sci. Rep.">
        <title>Genomic signatures of local adaptation to the degree of environmental predictability in rotifers.</title>
        <authorList>
            <person name="Franch-Gras L."/>
            <person name="Hahn C."/>
            <person name="Garcia-Roger E.M."/>
            <person name="Carmona M.J."/>
            <person name="Serra M."/>
            <person name="Gomez A."/>
        </authorList>
    </citation>
    <scope>NUCLEOTIDE SEQUENCE [LARGE SCALE GENOMIC DNA]</scope>
    <source>
        <strain evidence="2">HYR1</strain>
    </source>
</reference>
<comment type="caution">
    <text evidence="2">The sequence shown here is derived from an EMBL/GenBank/DDBJ whole genome shotgun (WGS) entry which is preliminary data.</text>
</comment>
<dbReference type="Proteomes" id="UP000276133">
    <property type="component" value="Unassembled WGS sequence"/>
</dbReference>
<accession>A0A3M7Q8H4</accession>
<keyword evidence="1" id="KW-1133">Transmembrane helix</keyword>
<proteinExistence type="predicted"/>
<organism evidence="2 3">
    <name type="scientific">Brachionus plicatilis</name>
    <name type="common">Marine rotifer</name>
    <name type="synonym">Brachionus muelleri</name>
    <dbReference type="NCBI Taxonomy" id="10195"/>
    <lineage>
        <taxon>Eukaryota</taxon>
        <taxon>Metazoa</taxon>
        <taxon>Spiralia</taxon>
        <taxon>Gnathifera</taxon>
        <taxon>Rotifera</taxon>
        <taxon>Eurotatoria</taxon>
        <taxon>Monogononta</taxon>
        <taxon>Pseudotrocha</taxon>
        <taxon>Ploima</taxon>
        <taxon>Brachionidae</taxon>
        <taxon>Brachionus</taxon>
    </lineage>
</organism>
<evidence type="ECO:0000313" key="2">
    <source>
        <dbReference type="EMBL" id="RNA07245.1"/>
    </source>
</evidence>
<keyword evidence="3" id="KW-1185">Reference proteome</keyword>